<name>A0ABR2XUL2_9PEZI</name>
<keyword evidence="1" id="KW-0863">Zinc-finger</keyword>
<keyword evidence="5" id="KW-1185">Reference proteome</keyword>
<dbReference type="Proteomes" id="UP001465668">
    <property type="component" value="Unassembled WGS sequence"/>
</dbReference>
<sequence>MSFVIETIMEFGFSMEGHLDFLAADSTRDAECRRLNMAPLELRKTVDNENWERLEIFHDLLGRSISLQHNGSTLVTMTENSLFNLMTAREDEFLEIAVSKVSPITPMVQEVHKSSKIPHISPTRTDSSFLDNIDPNTSSSQLISLGQRTSLQRNTEGGRTRGGRPRSKITLDTRMFLPLPDTICGNCRRPGHTVRDCVGPVDEHGEIDGCPKCNTARSHIYDSCTYRDSTEDFDFIYRYRQRKPPIKSFMKWQSFLSAHYQPASWPKFIPWSAKFAAEQQESALKTHRKPEWVYYEYDRIGWPDAEAYYREIDPKSEFLVL</sequence>
<comment type="caution">
    <text evidence="4">The sequence shown here is derived from an EMBL/GenBank/DDBJ whole genome shotgun (WGS) entry which is preliminary data.</text>
</comment>
<evidence type="ECO:0000313" key="5">
    <source>
        <dbReference type="Proteomes" id="UP001465668"/>
    </source>
</evidence>
<dbReference type="Gene3D" id="4.10.60.10">
    <property type="entry name" value="Zinc finger, CCHC-type"/>
    <property type="match status" value="1"/>
</dbReference>
<feature type="domain" description="CCHC-type" evidence="3">
    <location>
        <begin position="184"/>
        <end position="197"/>
    </location>
</feature>
<dbReference type="InterPro" id="IPR001878">
    <property type="entry name" value="Znf_CCHC"/>
</dbReference>
<accession>A0ABR2XUL2</accession>
<evidence type="ECO:0000256" key="1">
    <source>
        <dbReference type="PROSITE-ProRule" id="PRU00047"/>
    </source>
</evidence>
<dbReference type="SUPFAM" id="SSF57756">
    <property type="entry name" value="Retrovirus zinc finger-like domains"/>
    <property type="match status" value="1"/>
</dbReference>
<keyword evidence="1" id="KW-0479">Metal-binding</keyword>
<gene>
    <name evidence="4" type="ORF">SCAR479_05830</name>
</gene>
<feature type="region of interest" description="Disordered" evidence="2">
    <location>
        <begin position="113"/>
        <end position="167"/>
    </location>
</feature>
<dbReference type="InterPro" id="IPR036875">
    <property type="entry name" value="Znf_CCHC_sf"/>
</dbReference>
<reference evidence="4 5" key="1">
    <citation type="submission" date="2024-02" db="EMBL/GenBank/DDBJ databases">
        <title>First draft genome assembly of two strains of Seiridium cardinale.</title>
        <authorList>
            <person name="Emiliani G."/>
            <person name="Scali E."/>
        </authorList>
    </citation>
    <scope>NUCLEOTIDE SEQUENCE [LARGE SCALE GENOMIC DNA]</scope>
    <source>
        <strain evidence="4 5">BM-138-000479</strain>
    </source>
</reference>
<proteinExistence type="predicted"/>
<organism evidence="4 5">
    <name type="scientific">Seiridium cardinale</name>
    <dbReference type="NCBI Taxonomy" id="138064"/>
    <lineage>
        <taxon>Eukaryota</taxon>
        <taxon>Fungi</taxon>
        <taxon>Dikarya</taxon>
        <taxon>Ascomycota</taxon>
        <taxon>Pezizomycotina</taxon>
        <taxon>Sordariomycetes</taxon>
        <taxon>Xylariomycetidae</taxon>
        <taxon>Amphisphaeriales</taxon>
        <taxon>Sporocadaceae</taxon>
        <taxon>Seiridium</taxon>
    </lineage>
</organism>
<dbReference type="PROSITE" id="PS50158">
    <property type="entry name" value="ZF_CCHC"/>
    <property type="match status" value="1"/>
</dbReference>
<protein>
    <recommendedName>
        <fullName evidence="3">CCHC-type domain-containing protein</fullName>
    </recommendedName>
</protein>
<dbReference type="EMBL" id="JARVKM010000021">
    <property type="protein sequence ID" value="KAK9777437.1"/>
    <property type="molecule type" value="Genomic_DNA"/>
</dbReference>
<evidence type="ECO:0000256" key="2">
    <source>
        <dbReference type="SAM" id="MobiDB-lite"/>
    </source>
</evidence>
<feature type="compositionally biased region" description="Polar residues" evidence="2">
    <location>
        <begin position="122"/>
        <end position="155"/>
    </location>
</feature>
<keyword evidence="1" id="KW-0862">Zinc</keyword>
<evidence type="ECO:0000313" key="4">
    <source>
        <dbReference type="EMBL" id="KAK9777437.1"/>
    </source>
</evidence>
<evidence type="ECO:0000259" key="3">
    <source>
        <dbReference type="PROSITE" id="PS50158"/>
    </source>
</evidence>